<dbReference type="eggNOG" id="arCOG02320">
    <property type="taxonomic scope" value="Archaea"/>
</dbReference>
<feature type="domain" description="Methyl-accepting transducer" evidence="6">
    <location>
        <begin position="311"/>
        <end position="547"/>
    </location>
</feature>
<reference evidence="8 9" key="1">
    <citation type="journal article" date="2010" name="PLoS ONE">
        <title>The complete genome sequence of Haloferax volcanii DS2, a model archaeon.</title>
        <authorList>
            <person name="Hartman A.L."/>
            <person name="Norais C."/>
            <person name="Badger J.H."/>
            <person name="Delmas S."/>
            <person name="Haldenby S."/>
            <person name="Madupu R."/>
            <person name="Robinson J."/>
            <person name="Khouri H."/>
            <person name="Ren Q."/>
            <person name="Lowe T.M."/>
            <person name="Maupin-Furlow J."/>
            <person name="Pohlschroder M."/>
            <person name="Daniels C."/>
            <person name="Pfeiffer F."/>
            <person name="Allers T."/>
            <person name="Eisen J.A."/>
        </authorList>
    </citation>
    <scope>NUCLEOTIDE SEQUENCE [LARGE SCALE GENOMIC DNA]</scope>
    <source>
        <strain evidence="9">ATCC 29605 / DSM 3757 / JCM 8879 / NBRC 14742 / NCIMB 2012 / VKM B-1768 / DS2</strain>
    </source>
</reference>
<feature type="transmembrane region" description="Helical" evidence="5">
    <location>
        <begin position="188"/>
        <end position="208"/>
    </location>
</feature>
<comment type="similarity">
    <text evidence="2">Belongs to the methyl-accepting chemotaxis (MCP) protein family.</text>
</comment>
<dbReference type="SUPFAM" id="SSF58104">
    <property type="entry name" value="Methyl-accepting chemotaxis protein (MCP) signaling domain"/>
    <property type="match status" value="1"/>
</dbReference>
<dbReference type="PRINTS" id="PR00260">
    <property type="entry name" value="CHEMTRNSDUCR"/>
</dbReference>
<dbReference type="STRING" id="309800.HVO_1779"/>
<dbReference type="InterPro" id="IPR003660">
    <property type="entry name" value="HAMP_dom"/>
</dbReference>
<sequence>MGTPTADTQNRRRGVGRWRQRLRDAVRYVPQGDSIPSESWQARHRNILVFLVAHAPLLYFLGNFTGSEPYVTGATLTAAPAEHVLLGVGAVVGLALFAWLPWLPRRIRSGFASIGLLTCSALLVYFSGGYIEAHFHFFVIVAVLAVYEDWLPFVVGILYVAIQHGVFGMDHPEAVYNHPDAIANPMGWGLVHAVFILMLASALVTNWFSVERSREETRQKMQSLEDSEEAKAEVERLNEQLMVQADELAAAMDAVSEGDFTANPPEGSDIEAIEAISDAFTAMKRDLSSTIVDLRAFAATVERTTQSVHDDAETLERTQRQLAADVGAFATDVREQAHDLESTTDELSSLSATIEEIAANADQVSGEASDAAEAAEAGTGTATTAIEAIENVEQSVDELASLVESLDDRMDDVSKSTDLIESIAEQTNTLALNANIEAARASDGSEGFAVVANEVKSLADETQNHSAAIERTITETIEDVARVQTEMKRTKAQLETGRSTTTDAAEAFAAVSDIVESVDMSVDEVATATDDGARTTEEVVDAIIGIADHSRDIAEQSDALASQAESRAATISGVREQLDDLRGQTGSLQARLETFDCEVPADD</sequence>
<dbReference type="GO" id="GO:0004888">
    <property type="term" value="F:transmembrane signaling receptor activity"/>
    <property type="evidence" value="ECO:0007669"/>
    <property type="project" value="InterPro"/>
</dbReference>
<dbReference type="KEGG" id="hvo:HVO_1779"/>
<dbReference type="PANTHER" id="PTHR32089:SF112">
    <property type="entry name" value="LYSOZYME-LIKE PROTEIN-RELATED"/>
    <property type="match status" value="1"/>
</dbReference>
<dbReference type="PROSITE" id="PS50885">
    <property type="entry name" value="HAMP"/>
    <property type="match status" value="1"/>
</dbReference>
<dbReference type="PANTHER" id="PTHR32089">
    <property type="entry name" value="METHYL-ACCEPTING CHEMOTAXIS PROTEIN MCPB"/>
    <property type="match status" value="1"/>
</dbReference>
<feature type="transmembrane region" description="Helical" evidence="5">
    <location>
        <begin position="47"/>
        <end position="64"/>
    </location>
</feature>
<keyword evidence="4" id="KW-0175">Coiled coil</keyword>
<dbReference type="GO" id="GO:0016020">
    <property type="term" value="C:membrane"/>
    <property type="evidence" value="ECO:0007669"/>
    <property type="project" value="InterPro"/>
</dbReference>
<dbReference type="HOGENOM" id="CLU_000445_107_18_2"/>
<dbReference type="GO" id="GO:0006935">
    <property type="term" value="P:chemotaxis"/>
    <property type="evidence" value="ECO:0007669"/>
    <property type="project" value="InterPro"/>
</dbReference>
<feature type="transmembrane region" description="Helical" evidence="5">
    <location>
        <begin position="84"/>
        <end position="103"/>
    </location>
</feature>
<evidence type="ECO:0000256" key="4">
    <source>
        <dbReference type="SAM" id="Coils"/>
    </source>
</evidence>
<protein>
    <submittedName>
        <fullName evidence="8">Transducer protein Htr8</fullName>
    </submittedName>
</protein>
<feature type="transmembrane region" description="Helical" evidence="5">
    <location>
        <begin position="137"/>
        <end position="162"/>
    </location>
</feature>
<accession>D4GSA3</accession>
<keyword evidence="5" id="KW-0472">Membrane</keyword>
<evidence type="ECO:0000259" key="7">
    <source>
        <dbReference type="PROSITE" id="PS50885"/>
    </source>
</evidence>
<proteinExistence type="inferred from homology"/>
<dbReference type="GO" id="GO:0007165">
    <property type="term" value="P:signal transduction"/>
    <property type="evidence" value="ECO:0007669"/>
    <property type="project" value="UniProtKB-KW"/>
</dbReference>
<dbReference type="AlphaFoldDB" id="D4GSA3"/>
<dbReference type="InterPro" id="IPR004090">
    <property type="entry name" value="Chemotax_Me-accpt_rcpt"/>
</dbReference>
<evidence type="ECO:0000259" key="6">
    <source>
        <dbReference type="PROSITE" id="PS50111"/>
    </source>
</evidence>
<keyword evidence="9" id="KW-1185">Reference proteome</keyword>
<keyword evidence="5" id="KW-0812">Transmembrane</keyword>
<evidence type="ECO:0000313" key="8">
    <source>
        <dbReference type="EMBL" id="ADE02933.1"/>
    </source>
</evidence>
<dbReference type="PROSITE" id="PS50111">
    <property type="entry name" value="CHEMOTAXIS_TRANSDUC_2"/>
    <property type="match status" value="1"/>
</dbReference>
<evidence type="ECO:0000256" key="5">
    <source>
        <dbReference type="SAM" id="Phobius"/>
    </source>
</evidence>
<dbReference type="EnsemblBacteria" id="ADE02933">
    <property type="protein sequence ID" value="ADE02933"/>
    <property type="gene ID" value="HVO_1779"/>
</dbReference>
<dbReference type="CDD" id="cd14686">
    <property type="entry name" value="bZIP"/>
    <property type="match status" value="1"/>
</dbReference>
<evidence type="ECO:0000256" key="1">
    <source>
        <dbReference type="ARBA" id="ARBA00023224"/>
    </source>
</evidence>
<feature type="transmembrane region" description="Helical" evidence="5">
    <location>
        <begin position="110"/>
        <end position="131"/>
    </location>
</feature>
<dbReference type="EMBL" id="CP001956">
    <property type="protein sequence ID" value="ADE02933.1"/>
    <property type="molecule type" value="Genomic_DNA"/>
</dbReference>
<dbReference type="PaxDb" id="309800-C498_04211"/>
<dbReference type="InterPro" id="IPR004089">
    <property type="entry name" value="MCPsignal_dom"/>
</dbReference>
<evidence type="ECO:0000256" key="3">
    <source>
        <dbReference type="PROSITE-ProRule" id="PRU00284"/>
    </source>
</evidence>
<dbReference type="Gene3D" id="1.10.287.950">
    <property type="entry name" value="Methyl-accepting chemotaxis protein"/>
    <property type="match status" value="1"/>
</dbReference>
<evidence type="ECO:0000313" key="9">
    <source>
        <dbReference type="Proteomes" id="UP000008243"/>
    </source>
</evidence>
<dbReference type="Pfam" id="PF00015">
    <property type="entry name" value="MCPsignal"/>
    <property type="match status" value="1"/>
</dbReference>
<keyword evidence="1 3" id="KW-0807">Transducer</keyword>
<gene>
    <name evidence="8" type="primary">htr8</name>
    <name evidence="8" type="ordered locus">HVO_1779</name>
</gene>
<evidence type="ECO:0000256" key="2">
    <source>
        <dbReference type="ARBA" id="ARBA00029447"/>
    </source>
</evidence>
<keyword evidence="5" id="KW-1133">Transmembrane helix</keyword>
<feature type="domain" description="HAMP" evidence="7">
    <location>
        <begin position="239"/>
        <end position="292"/>
    </location>
</feature>
<feature type="coiled-coil region" evidence="4">
    <location>
        <begin position="220"/>
        <end position="254"/>
    </location>
</feature>
<dbReference type="Proteomes" id="UP000008243">
    <property type="component" value="Chromosome"/>
</dbReference>
<dbReference type="SMART" id="SM00283">
    <property type="entry name" value="MA"/>
    <property type="match status" value="1"/>
</dbReference>
<organism evidence="8 9">
    <name type="scientific">Haloferax volcanii (strain ATCC 29605 / DSM 3757 / JCM 8879 / NBRC 14742 / NCIMB 2012 / VKM B-1768 / DS2)</name>
    <name type="common">Halobacterium volcanii</name>
    <dbReference type="NCBI Taxonomy" id="309800"/>
    <lineage>
        <taxon>Archaea</taxon>
        <taxon>Methanobacteriati</taxon>
        <taxon>Methanobacteriota</taxon>
        <taxon>Stenosarchaea group</taxon>
        <taxon>Halobacteria</taxon>
        <taxon>Halobacteriales</taxon>
        <taxon>Haloferacaceae</taxon>
        <taxon>Haloferax</taxon>
    </lineage>
</organism>
<dbReference type="SMART" id="SM00304">
    <property type="entry name" value="HAMP"/>
    <property type="match status" value="1"/>
</dbReference>
<name>D4GSA3_HALVD</name>